<keyword evidence="1" id="KW-0812">Transmembrane</keyword>
<evidence type="ECO:0000313" key="3">
    <source>
        <dbReference type="Proteomes" id="UP001620645"/>
    </source>
</evidence>
<dbReference type="Proteomes" id="UP001620645">
    <property type="component" value="Unassembled WGS sequence"/>
</dbReference>
<reference evidence="2 3" key="1">
    <citation type="submission" date="2024-10" db="EMBL/GenBank/DDBJ databases">
        <authorList>
            <person name="Kim D."/>
        </authorList>
    </citation>
    <scope>NUCLEOTIDE SEQUENCE [LARGE SCALE GENOMIC DNA]</scope>
    <source>
        <strain evidence="2">Taebaek</strain>
    </source>
</reference>
<comment type="caution">
    <text evidence="2">The sequence shown here is derived from an EMBL/GenBank/DDBJ whole genome shotgun (WGS) entry which is preliminary data.</text>
</comment>
<dbReference type="EMBL" id="JBICCN010000401">
    <property type="protein sequence ID" value="KAL3071009.1"/>
    <property type="molecule type" value="Genomic_DNA"/>
</dbReference>
<protein>
    <submittedName>
        <fullName evidence="2">Uncharacterized protein</fullName>
    </submittedName>
</protein>
<proteinExistence type="predicted"/>
<dbReference type="AlphaFoldDB" id="A0ABD2HS28"/>
<organism evidence="2 3">
    <name type="scientific">Heterodera schachtii</name>
    <name type="common">Sugarbeet cyst nematode worm</name>
    <name type="synonym">Tylenchus schachtii</name>
    <dbReference type="NCBI Taxonomy" id="97005"/>
    <lineage>
        <taxon>Eukaryota</taxon>
        <taxon>Metazoa</taxon>
        <taxon>Ecdysozoa</taxon>
        <taxon>Nematoda</taxon>
        <taxon>Chromadorea</taxon>
        <taxon>Rhabditida</taxon>
        <taxon>Tylenchina</taxon>
        <taxon>Tylenchomorpha</taxon>
        <taxon>Tylenchoidea</taxon>
        <taxon>Heteroderidae</taxon>
        <taxon>Heteroderinae</taxon>
        <taxon>Heterodera</taxon>
    </lineage>
</organism>
<name>A0ABD2HS28_HETSC</name>
<sequence>MNQTQQSAAKSAADRSMRKMLRSVFLVLFVLLIGWLISSAARNLITAFVSRQITLIIHSIVVSDTDTQNRLIANITSWMIGIITCFPILASASGAPILLLNSTDYRTAYKKAMGRRNNSPGVGPLFNAKVAVVPNVKAN</sequence>
<keyword evidence="1" id="KW-1133">Transmembrane helix</keyword>
<keyword evidence="3" id="KW-1185">Reference proteome</keyword>
<feature type="transmembrane region" description="Helical" evidence="1">
    <location>
        <begin position="78"/>
        <end position="100"/>
    </location>
</feature>
<feature type="transmembrane region" description="Helical" evidence="1">
    <location>
        <begin position="21"/>
        <end position="41"/>
    </location>
</feature>
<evidence type="ECO:0000256" key="1">
    <source>
        <dbReference type="SAM" id="Phobius"/>
    </source>
</evidence>
<evidence type="ECO:0000313" key="2">
    <source>
        <dbReference type="EMBL" id="KAL3071009.1"/>
    </source>
</evidence>
<gene>
    <name evidence="2" type="ORF">niasHS_016207</name>
</gene>
<accession>A0ABD2HS28</accession>
<keyword evidence="1" id="KW-0472">Membrane</keyword>